<dbReference type="PANTHER" id="PTHR33254">
    <property type="entry name" value="4-HYDROXY-4-METHYL-2-OXOGLUTARATE ALDOLASE 3-RELATED"/>
    <property type="match status" value="1"/>
</dbReference>
<dbReference type="OrthoDB" id="1476984at2759"/>
<proteinExistence type="predicted"/>
<evidence type="ECO:0000256" key="1">
    <source>
        <dbReference type="PIRSR" id="PIRSR605493-1"/>
    </source>
</evidence>
<dbReference type="GO" id="GO:0046872">
    <property type="term" value="F:metal ion binding"/>
    <property type="evidence" value="ECO:0007669"/>
    <property type="project" value="UniProtKB-KW"/>
</dbReference>
<dbReference type="Proteomes" id="UP000813444">
    <property type="component" value="Unassembled WGS sequence"/>
</dbReference>
<sequence length="230" mass="23715">MSSLTEDAVERLGRYTACDVSDALLKVGVPSAGFLADLSPYGLSGASPSGSIVIAPVSTVLFAPKGQPLSEPEPNIAPGTHWADVCEPGTVVLLKQPPGQKNAVCGGIMALRMKMLQVKGIVAAGRIRDIAELRDTGLPIWASGVSTVGVGGGSTPWATQVPIDVDGVMVTPGDIAFCDPANGVVIIPRDKLAKVLELLPKLTAADDKVKASVLAGMTVNEAFKLHRGNL</sequence>
<dbReference type="GO" id="GO:0008948">
    <property type="term" value="F:oxaloacetate decarboxylase activity"/>
    <property type="evidence" value="ECO:0007669"/>
    <property type="project" value="TreeGrafter"/>
</dbReference>
<dbReference type="InterPro" id="IPR036704">
    <property type="entry name" value="RraA/RraA-like_sf"/>
</dbReference>
<comment type="cofactor">
    <cofactor evidence="1">
        <name>Mg(2+)</name>
        <dbReference type="ChEBI" id="CHEBI:18420"/>
    </cofactor>
</comment>
<protein>
    <submittedName>
        <fullName evidence="2">DlpA domain-containing protein</fullName>
    </submittedName>
</protein>
<name>A0A8K0WNA4_9HYPO</name>
<dbReference type="GO" id="GO:0047443">
    <property type="term" value="F:4-hydroxy-4-methyl-2-oxoglutarate aldolase activity"/>
    <property type="evidence" value="ECO:0007669"/>
    <property type="project" value="TreeGrafter"/>
</dbReference>
<evidence type="ECO:0000313" key="3">
    <source>
        <dbReference type="Proteomes" id="UP000813444"/>
    </source>
</evidence>
<dbReference type="InterPro" id="IPR005493">
    <property type="entry name" value="RraA/RraA-like"/>
</dbReference>
<dbReference type="CDD" id="cd16841">
    <property type="entry name" value="RraA_family"/>
    <property type="match status" value="1"/>
</dbReference>
<keyword evidence="1" id="KW-0479">Metal-binding</keyword>
<feature type="binding site" evidence="1">
    <location>
        <begin position="106"/>
        <end position="109"/>
    </location>
    <ligand>
        <name>substrate</name>
    </ligand>
</feature>
<feature type="binding site" evidence="1">
    <location>
        <position position="129"/>
    </location>
    <ligand>
        <name>Mg(2+)</name>
        <dbReference type="ChEBI" id="CHEBI:18420"/>
    </ligand>
</feature>
<accession>A0A8K0WNA4</accession>
<organism evidence="2 3">
    <name type="scientific">Stachybotrys elegans</name>
    <dbReference type="NCBI Taxonomy" id="80388"/>
    <lineage>
        <taxon>Eukaryota</taxon>
        <taxon>Fungi</taxon>
        <taxon>Dikarya</taxon>
        <taxon>Ascomycota</taxon>
        <taxon>Pezizomycotina</taxon>
        <taxon>Sordariomycetes</taxon>
        <taxon>Hypocreomycetidae</taxon>
        <taxon>Hypocreales</taxon>
        <taxon>Stachybotryaceae</taxon>
        <taxon>Stachybotrys</taxon>
    </lineage>
</organism>
<dbReference type="Gene3D" id="3.50.30.40">
    <property type="entry name" value="Ribonuclease E inhibitor RraA/RraA-like"/>
    <property type="match status" value="1"/>
</dbReference>
<dbReference type="AlphaFoldDB" id="A0A8K0WNA4"/>
<evidence type="ECO:0000313" key="2">
    <source>
        <dbReference type="EMBL" id="KAH7312300.1"/>
    </source>
</evidence>
<dbReference type="Pfam" id="PF03737">
    <property type="entry name" value="RraA-like"/>
    <property type="match status" value="1"/>
</dbReference>
<keyword evidence="1" id="KW-0460">Magnesium</keyword>
<dbReference type="EMBL" id="JAGPNK010000010">
    <property type="protein sequence ID" value="KAH7312300.1"/>
    <property type="molecule type" value="Genomic_DNA"/>
</dbReference>
<gene>
    <name evidence="2" type="ORF">B0I35DRAFT_52312</name>
</gene>
<dbReference type="PANTHER" id="PTHR33254:SF4">
    <property type="entry name" value="4-HYDROXY-4-METHYL-2-OXOGLUTARATE ALDOLASE 3-RELATED"/>
    <property type="match status" value="1"/>
</dbReference>
<dbReference type="SUPFAM" id="SSF89562">
    <property type="entry name" value="RraA-like"/>
    <property type="match status" value="1"/>
</dbReference>
<reference evidence="2" key="1">
    <citation type="journal article" date="2021" name="Nat. Commun.">
        <title>Genetic determinants of endophytism in the Arabidopsis root mycobiome.</title>
        <authorList>
            <person name="Mesny F."/>
            <person name="Miyauchi S."/>
            <person name="Thiergart T."/>
            <person name="Pickel B."/>
            <person name="Atanasova L."/>
            <person name="Karlsson M."/>
            <person name="Huettel B."/>
            <person name="Barry K.W."/>
            <person name="Haridas S."/>
            <person name="Chen C."/>
            <person name="Bauer D."/>
            <person name="Andreopoulos W."/>
            <person name="Pangilinan J."/>
            <person name="LaButti K."/>
            <person name="Riley R."/>
            <person name="Lipzen A."/>
            <person name="Clum A."/>
            <person name="Drula E."/>
            <person name="Henrissat B."/>
            <person name="Kohler A."/>
            <person name="Grigoriev I.V."/>
            <person name="Martin F.M."/>
            <person name="Hacquard S."/>
        </authorList>
    </citation>
    <scope>NUCLEOTIDE SEQUENCE</scope>
    <source>
        <strain evidence="2">MPI-CAGE-CH-0235</strain>
    </source>
</reference>
<comment type="caution">
    <text evidence="2">The sequence shown here is derived from an EMBL/GenBank/DDBJ whole genome shotgun (WGS) entry which is preliminary data.</text>
</comment>
<keyword evidence="3" id="KW-1185">Reference proteome</keyword>
<feature type="binding site" evidence="1">
    <location>
        <position position="128"/>
    </location>
    <ligand>
        <name>substrate</name>
    </ligand>
</feature>